<keyword evidence="2" id="KW-0472">Membrane</keyword>
<evidence type="ECO:0000256" key="2">
    <source>
        <dbReference type="SAM" id="Phobius"/>
    </source>
</evidence>
<dbReference type="CDD" id="cd06257">
    <property type="entry name" value="DnaJ"/>
    <property type="match status" value="1"/>
</dbReference>
<evidence type="ECO:0000256" key="1">
    <source>
        <dbReference type="SAM" id="MobiDB-lite"/>
    </source>
</evidence>
<reference evidence="4" key="1">
    <citation type="journal article" date="2020" name="Stud. Mycol.">
        <title>101 Dothideomycetes genomes: a test case for predicting lifestyles and emergence of pathogens.</title>
        <authorList>
            <person name="Haridas S."/>
            <person name="Albert R."/>
            <person name="Binder M."/>
            <person name="Bloem J."/>
            <person name="Labutti K."/>
            <person name="Salamov A."/>
            <person name="Andreopoulos B."/>
            <person name="Baker S."/>
            <person name="Barry K."/>
            <person name="Bills G."/>
            <person name="Bluhm B."/>
            <person name="Cannon C."/>
            <person name="Castanera R."/>
            <person name="Culley D."/>
            <person name="Daum C."/>
            <person name="Ezra D."/>
            <person name="Gonzalez J."/>
            <person name="Henrissat B."/>
            <person name="Kuo A."/>
            <person name="Liang C."/>
            <person name="Lipzen A."/>
            <person name="Lutzoni F."/>
            <person name="Magnuson J."/>
            <person name="Mondo S."/>
            <person name="Nolan M."/>
            <person name="Ohm R."/>
            <person name="Pangilinan J."/>
            <person name="Park H.-J."/>
            <person name="Ramirez L."/>
            <person name="Alfaro M."/>
            <person name="Sun H."/>
            <person name="Tritt A."/>
            <person name="Yoshinaga Y."/>
            <person name="Zwiers L.-H."/>
            <person name="Turgeon B."/>
            <person name="Goodwin S."/>
            <person name="Spatafora J."/>
            <person name="Crous P."/>
            <person name="Grigoriev I."/>
        </authorList>
    </citation>
    <scope>NUCLEOTIDE SEQUENCE</scope>
    <source>
        <strain evidence="4">CBS 125425</strain>
    </source>
</reference>
<dbReference type="AlphaFoldDB" id="A0A9P4R2S9"/>
<proteinExistence type="predicted"/>
<dbReference type="InterPro" id="IPR036869">
    <property type="entry name" value="J_dom_sf"/>
</dbReference>
<organism evidence="4 5">
    <name type="scientific">Polyplosphaeria fusca</name>
    <dbReference type="NCBI Taxonomy" id="682080"/>
    <lineage>
        <taxon>Eukaryota</taxon>
        <taxon>Fungi</taxon>
        <taxon>Dikarya</taxon>
        <taxon>Ascomycota</taxon>
        <taxon>Pezizomycotina</taxon>
        <taxon>Dothideomycetes</taxon>
        <taxon>Pleosporomycetidae</taxon>
        <taxon>Pleosporales</taxon>
        <taxon>Tetraplosphaeriaceae</taxon>
        <taxon>Polyplosphaeria</taxon>
    </lineage>
</organism>
<keyword evidence="5" id="KW-1185">Reference proteome</keyword>
<dbReference type="PROSITE" id="PS50076">
    <property type="entry name" value="DNAJ_2"/>
    <property type="match status" value="1"/>
</dbReference>
<dbReference type="Proteomes" id="UP000799444">
    <property type="component" value="Unassembled WGS sequence"/>
</dbReference>
<dbReference type="OrthoDB" id="445556at2759"/>
<keyword evidence="2" id="KW-0812">Transmembrane</keyword>
<dbReference type="PROSITE" id="PS51257">
    <property type="entry name" value="PROKAR_LIPOPROTEIN"/>
    <property type="match status" value="1"/>
</dbReference>
<name>A0A9P4R2S9_9PLEO</name>
<feature type="domain" description="J" evidence="3">
    <location>
        <begin position="62"/>
        <end position="133"/>
    </location>
</feature>
<evidence type="ECO:0000313" key="5">
    <source>
        <dbReference type="Proteomes" id="UP000799444"/>
    </source>
</evidence>
<dbReference type="EMBL" id="ML996110">
    <property type="protein sequence ID" value="KAF2738333.1"/>
    <property type="molecule type" value="Genomic_DNA"/>
</dbReference>
<comment type="caution">
    <text evidence="4">The sequence shown here is derived from an EMBL/GenBank/DDBJ whole genome shotgun (WGS) entry which is preliminary data.</text>
</comment>
<dbReference type="SUPFAM" id="SSF46565">
    <property type="entry name" value="Chaperone J-domain"/>
    <property type="match status" value="1"/>
</dbReference>
<feature type="region of interest" description="Disordered" evidence="1">
    <location>
        <begin position="273"/>
        <end position="295"/>
    </location>
</feature>
<feature type="region of interest" description="Disordered" evidence="1">
    <location>
        <begin position="143"/>
        <end position="162"/>
    </location>
</feature>
<gene>
    <name evidence="4" type="ORF">EJ04DRAFT_509735</name>
</gene>
<feature type="transmembrane region" description="Helical" evidence="2">
    <location>
        <begin position="195"/>
        <end position="215"/>
    </location>
</feature>
<dbReference type="InterPro" id="IPR001623">
    <property type="entry name" value="DnaJ_domain"/>
</dbReference>
<keyword evidence="2" id="KW-1133">Transmembrane helix</keyword>
<evidence type="ECO:0000313" key="4">
    <source>
        <dbReference type="EMBL" id="KAF2738333.1"/>
    </source>
</evidence>
<sequence>MLSRKPALALWSCSTLPPHCSSVSCASSSLHARHTRRYAQHAARDDVDSSWPEAIPPHSIPTPYQILSLQRDDVYSKHRFYSLVKLYHPDHCHPSSPVAQLPPAVRLERYRLLITAHAILSDDAKRKAYDLWGHGWVGYHRPTSSPSRSRYGPTPAPRHWQPGNDPMYNATWEDWERWYQREYGRPRDEDVRAMYAANFGFMSVMFALVSIGAIMQGSRAGIMTSSVMERRDQVHKEASMELRRAQRASMSGGDRNERIKTFMAHREVSRAGDDAYQRLLPPSDSCIPDTVRKQE</sequence>
<protein>
    <recommendedName>
        <fullName evidence="3">J domain-containing protein</fullName>
    </recommendedName>
</protein>
<dbReference type="Gene3D" id="1.10.287.110">
    <property type="entry name" value="DnaJ domain"/>
    <property type="match status" value="1"/>
</dbReference>
<evidence type="ECO:0000259" key="3">
    <source>
        <dbReference type="PROSITE" id="PS50076"/>
    </source>
</evidence>
<accession>A0A9P4R2S9</accession>